<dbReference type="InterPro" id="IPR023473">
    <property type="entry name" value="AMMECR1"/>
</dbReference>
<dbReference type="NCBIfam" id="TIGR04335">
    <property type="entry name" value="AmmeMemoSam_A"/>
    <property type="match status" value="1"/>
</dbReference>
<dbReference type="InterPro" id="IPR027623">
    <property type="entry name" value="AmmeMemoSam_A"/>
</dbReference>
<dbReference type="InterPro" id="IPR027485">
    <property type="entry name" value="AMMECR1_N"/>
</dbReference>
<dbReference type="HAMAP" id="MF_00645">
    <property type="entry name" value="AMMECR1"/>
    <property type="match status" value="1"/>
</dbReference>
<dbReference type="Pfam" id="PF01871">
    <property type="entry name" value="AMMECR1"/>
    <property type="match status" value="1"/>
</dbReference>
<dbReference type="PANTHER" id="PTHR13016">
    <property type="entry name" value="AMMECR1 HOMOLOG"/>
    <property type="match status" value="1"/>
</dbReference>
<evidence type="ECO:0000259" key="2">
    <source>
        <dbReference type="PROSITE" id="PS51112"/>
    </source>
</evidence>
<dbReference type="InterPro" id="IPR023472">
    <property type="entry name" value="Uncharacterised_MJ0810"/>
</dbReference>
<evidence type="ECO:0000256" key="1">
    <source>
        <dbReference type="HAMAP-Rule" id="MF_00645"/>
    </source>
</evidence>
<reference evidence="3" key="1">
    <citation type="journal article" date="2020" name="mSystems">
        <title>Genome- and Community-Level Interaction Insights into Carbon Utilization and Element Cycling Functions of Hydrothermarchaeota in Hydrothermal Sediment.</title>
        <authorList>
            <person name="Zhou Z."/>
            <person name="Liu Y."/>
            <person name="Xu W."/>
            <person name="Pan J."/>
            <person name="Luo Z.H."/>
            <person name="Li M."/>
        </authorList>
    </citation>
    <scope>NUCLEOTIDE SEQUENCE [LARGE SCALE GENOMIC DNA]</scope>
    <source>
        <strain evidence="3">SpSt-1074</strain>
    </source>
</reference>
<dbReference type="AlphaFoldDB" id="A0A7J3VSG2"/>
<accession>A0A7J3VSG2</accession>
<dbReference type="InterPro" id="IPR036071">
    <property type="entry name" value="AMMECR1_dom_sf"/>
</dbReference>
<proteinExistence type="inferred from homology"/>
<evidence type="ECO:0000313" key="3">
    <source>
        <dbReference type="EMBL" id="HHM44078.1"/>
    </source>
</evidence>
<dbReference type="InterPro" id="IPR002733">
    <property type="entry name" value="AMMECR1_domain"/>
</dbReference>
<feature type="domain" description="AMMECR1" evidence="2">
    <location>
        <begin position="4"/>
        <end position="193"/>
    </location>
</feature>
<dbReference type="SUPFAM" id="SSF143447">
    <property type="entry name" value="AMMECR1-like"/>
    <property type="match status" value="1"/>
</dbReference>
<organism evidence="3">
    <name type="scientific">Caldiarchaeum subterraneum</name>
    <dbReference type="NCBI Taxonomy" id="311458"/>
    <lineage>
        <taxon>Archaea</taxon>
        <taxon>Nitrososphaerota</taxon>
        <taxon>Candidatus Caldarchaeales</taxon>
        <taxon>Candidatus Caldarchaeaceae</taxon>
        <taxon>Candidatus Caldarchaeum</taxon>
    </lineage>
</organism>
<dbReference type="NCBIfam" id="TIGR00296">
    <property type="entry name" value="TIGR00296 family protein"/>
    <property type="match status" value="1"/>
</dbReference>
<sequence>MNLEEGALLVSVARRAVEHYFATQKLYKPVGQYLQEKRGVFVSIYTHPAKELRGCIGFVKPDMPLDEATARAALAAAFDDPRFPPMTIEELPRVVFEVSVLTPPVPVSSVSREELPAKIEVGKDGLVLETPYGSGLLLPQVPVEYGWNAEEYLSHLCVKAGLNPTYWVYGEMRLSKFRAEVFSEVEPRGAVVRRQ</sequence>
<dbReference type="Gene3D" id="3.30.700.20">
    <property type="entry name" value="Hypothetical protein ph0010, domain 1"/>
    <property type="match status" value="1"/>
</dbReference>
<comment type="caution">
    <text evidence="3">The sequence shown here is derived from an EMBL/GenBank/DDBJ whole genome shotgun (WGS) entry which is preliminary data.</text>
</comment>
<name>A0A7J3VSG2_CALS0</name>
<protein>
    <recommendedName>
        <fullName evidence="1">Protein ENM31_02110</fullName>
    </recommendedName>
</protein>
<dbReference type="PANTHER" id="PTHR13016:SF0">
    <property type="entry name" value="AMME SYNDROME CANDIDATE GENE 1 PROTEIN"/>
    <property type="match status" value="1"/>
</dbReference>
<dbReference type="PROSITE" id="PS51112">
    <property type="entry name" value="AMMECR1"/>
    <property type="match status" value="1"/>
</dbReference>
<gene>
    <name evidence="3" type="ORF">ENM31_02110</name>
</gene>
<dbReference type="Gene3D" id="3.30.1490.150">
    <property type="entry name" value="Hypothetical protein ph0010, domain 2"/>
    <property type="match status" value="1"/>
</dbReference>
<dbReference type="EMBL" id="DRXH01000071">
    <property type="protein sequence ID" value="HHM44078.1"/>
    <property type="molecule type" value="Genomic_DNA"/>
</dbReference>